<evidence type="ECO:0000313" key="1">
    <source>
        <dbReference type="EMBL" id="JAH50602.1"/>
    </source>
</evidence>
<accession>A0A0E9TAZ1</accession>
<reference evidence="1" key="2">
    <citation type="journal article" date="2015" name="Fish Shellfish Immunol.">
        <title>Early steps in the European eel (Anguilla anguilla)-Vibrio vulnificus interaction in the gills: Role of the RtxA13 toxin.</title>
        <authorList>
            <person name="Callol A."/>
            <person name="Pajuelo D."/>
            <person name="Ebbesson L."/>
            <person name="Teles M."/>
            <person name="MacKenzie S."/>
            <person name="Amaro C."/>
        </authorList>
    </citation>
    <scope>NUCLEOTIDE SEQUENCE</scope>
</reference>
<proteinExistence type="predicted"/>
<dbReference type="AlphaFoldDB" id="A0A0E9TAZ1"/>
<organism evidence="1">
    <name type="scientific">Anguilla anguilla</name>
    <name type="common">European freshwater eel</name>
    <name type="synonym">Muraena anguilla</name>
    <dbReference type="NCBI Taxonomy" id="7936"/>
    <lineage>
        <taxon>Eukaryota</taxon>
        <taxon>Metazoa</taxon>
        <taxon>Chordata</taxon>
        <taxon>Craniata</taxon>
        <taxon>Vertebrata</taxon>
        <taxon>Euteleostomi</taxon>
        <taxon>Actinopterygii</taxon>
        <taxon>Neopterygii</taxon>
        <taxon>Teleostei</taxon>
        <taxon>Anguilliformes</taxon>
        <taxon>Anguillidae</taxon>
        <taxon>Anguilla</taxon>
    </lineage>
</organism>
<sequence length="68" mass="7943">MKMALKNNNLEERAQISCKSTKLLQSQCQCQYRILHMIIWFSNLTELPGKYTCRAATDMEGQKYRGLN</sequence>
<reference evidence="1" key="1">
    <citation type="submission" date="2014-11" db="EMBL/GenBank/DDBJ databases">
        <authorList>
            <person name="Amaro Gonzalez C."/>
        </authorList>
    </citation>
    <scope>NUCLEOTIDE SEQUENCE</scope>
</reference>
<protein>
    <submittedName>
        <fullName evidence="1">Uncharacterized protein</fullName>
    </submittedName>
</protein>
<dbReference type="EMBL" id="GBXM01057975">
    <property type="protein sequence ID" value="JAH50602.1"/>
    <property type="molecule type" value="Transcribed_RNA"/>
</dbReference>
<name>A0A0E9TAZ1_ANGAN</name>